<dbReference type="GO" id="GO:0016616">
    <property type="term" value="F:oxidoreductase activity, acting on the CH-OH group of donors, NAD or NADP as acceptor"/>
    <property type="evidence" value="ECO:0007669"/>
    <property type="project" value="TreeGrafter"/>
</dbReference>
<dbReference type="GO" id="GO:0050661">
    <property type="term" value="F:NADP binding"/>
    <property type="evidence" value="ECO:0007669"/>
    <property type="project" value="InterPro"/>
</dbReference>
<proteinExistence type="predicted"/>
<dbReference type="InterPro" id="IPR008927">
    <property type="entry name" value="6-PGluconate_DH-like_C_sf"/>
</dbReference>
<dbReference type="InterPro" id="IPR015815">
    <property type="entry name" value="HIBADH-related"/>
</dbReference>
<evidence type="ECO:0000256" key="3">
    <source>
        <dbReference type="PIRSR" id="PIRSR000103-1"/>
    </source>
</evidence>
<dbReference type="Gene3D" id="1.10.1040.10">
    <property type="entry name" value="N-(1-d-carboxylethyl)-l-norvaline Dehydrogenase, domain 2"/>
    <property type="match status" value="1"/>
</dbReference>
<keyword evidence="2" id="KW-0520">NAD</keyword>
<dbReference type="AlphaFoldDB" id="A0A2V3U714"/>
<organism evidence="6 7">
    <name type="scientific">Chelatococcus asaccharovorans</name>
    <dbReference type="NCBI Taxonomy" id="28210"/>
    <lineage>
        <taxon>Bacteria</taxon>
        <taxon>Pseudomonadati</taxon>
        <taxon>Pseudomonadota</taxon>
        <taxon>Alphaproteobacteria</taxon>
        <taxon>Hyphomicrobiales</taxon>
        <taxon>Chelatococcaceae</taxon>
        <taxon>Chelatococcus</taxon>
    </lineage>
</organism>
<dbReference type="PANTHER" id="PTHR22981:SF7">
    <property type="entry name" value="3-HYDROXYISOBUTYRATE DEHYDROGENASE, MITOCHONDRIAL"/>
    <property type="match status" value="1"/>
</dbReference>
<dbReference type="SUPFAM" id="SSF48179">
    <property type="entry name" value="6-phosphogluconate dehydrogenase C-terminal domain-like"/>
    <property type="match status" value="1"/>
</dbReference>
<dbReference type="PANTHER" id="PTHR22981">
    <property type="entry name" value="3-HYDROXYISOBUTYRATE DEHYDROGENASE-RELATED"/>
    <property type="match status" value="1"/>
</dbReference>
<dbReference type="Proteomes" id="UP000248021">
    <property type="component" value="Unassembled WGS sequence"/>
</dbReference>
<dbReference type="Pfam" id="PF03446">
    <property type="entry name" value="NAD_binding_2"/>
    <property type="match status" value="1"/>
</dbReference>
<name>A0A2V3U714_9HYPH</name>
<feature type="domain" description="6-phosphogluconate dehydrogenase NADP-binding" evidence="4">
    <location>
        <begin position="2"/>
        <end position="134"/>
    </location>
</feature>
<feature type="domain" description="3-hydroxyisobutyrate dehydrogenase-like NAD-binding" evidence="5">
    <location>
        <begin position="138"/>
        <end position="257"/>
    </location>
</feature>
<accession>A0A2V3U714</accession>
<dbReference type="InterPro" id="IPR006115">
    <property type="entry name" value="6PGDH_NADP-bd"/>
</dbReference>
<comment type="caution">
    <text evidence="6">The sequence shown here is derived from an EMBL/GenBank/DDBJ whole genome shotgun (WGS) entry which is preliminary data.</text>
</comment>
<dbReference type="Gene3D" id="3.40.50.720">
    <property type="entry name" value="NAD(P)-binding Rossmann-like Domain"/>
    <property type="match status" value="1"/>
</dbReference>
<gene>
    <name evidence="6" type="ORF">C7450_10664</name>
</gene>
<dbReference type="Pfam" id="PF14833">
    <property type="entry name" value="NAD_binding_11"/>
    <property type="match status" value="1"/>
</dbReference>
<keyword evidence="7" id="KW-1185">Reference proteome</keyword>
<dbReference type="EMBL" id="QJJK01000006">
    <property type="protein sequence ID" value="PXW57892.1"/>
    <property type="molecule type" value="Genomic_DNA"/>
</dbReference>
<evidence type="ECO:0000259" key="4">
    <source>
        <dbReference type="Pfam" id="PF03446"/>
    </source>
</evidence>
<evidence type="ECO:0000313" key="6">
    <source>
        <dbReference type="EMBL" id="PXW57892.1"/>
    </source>
</evidence>
<sequence>MAVVDPRADVVDEIVGKGGRRSDVGSVGAEVDIVVTCLSSESAIDAVYHPIDGLLGAPLPACIVDLSTCGPAMAARLGAAVGELGGHFIDAPVSGGREKALAGTLAVIAAGTPAAFTAAGGFFKAIGAELIVVGDVPGQAQIAKLINNVLSYVALAATSEALVLGKAAGLDPERVLAAVNAGSGRNSASASKIPSHVLTRNFDFGATNEISHKDLGLFASLAEELALPVPIATQMLQLLRGWRRGRETEDMTTIAQLFEGWGGVTLERRAER</sequence>
<dbReference type="InterPro" id="IPR036291">
    <property type="entry name" value="NAD(P)-bd_dom_sf"/>
</dbReference>
<protein>
    <submittedName>
        <fullName evidence="6">2-hydroxy-3-oxopropionate reductase</fullName>
    </submittedName>
</protein>
<reference evidence="6 7" key="1">
    <citation type="submission" date="2018-05" db="EMBL/GenBank/DDBJ databases">
        <title>Genomic Encyclopedia of Type Strains, Phase IV (KMG-IV): sequencing the most valuable type-strain genomes for metagenomic binning, comparative biology and taxonomic classification.</title>
        <authorList>
            <person name="Goeker M."/>
        </authorList>
    </citation>
    <scope>NUCLEOTIDE SEQUENCE [LARGE SCALE GENOMIC DNA]</scope>
    <source>
        <strain evidence="6 7">DSM 6462</strain>
    </source>
</reference>
<evidence type="ECO:0000256" key="1">
    <source>
        <dbReference type="ARBA" id="ARBA00023002"/>
    </source>
</evidence>
<dbReference type="SUPFAM" id="SSF51735">
    <property type="entry name" value="NAD(P)-binding Rossmann-fold domains"/>
    <property type="match status" value="1"/>
</dbReference>
<evidence type="ECO:0000259" key="5">
    <source>
        <dbReference type="Pfam" id="PF14833"/>
    </source>
</evidence>
<dbReference type="InterPro" id="IPR013328">
    <property type="entry name" value="6PGD_dom2"/>
</dbReference>
<evidence type="ECO:0000256" key="2">
    <source>
        <dbReference type="ARBA" id="ARBA00023027"/>
    </source>
</evidence>
<evidence type="ECO:0000313" key="7">
    <source>
        <dbReference type="Proteomes" id="UP000248021"/>
    </source>
</evidence>
<dbReference type="PIRSF" id="PIRSF000103">
    <property type="entry name" value="HIBADH"/>
    <property type="match status" value="1"/>
</dbReference>
<feature type="active site" evidence="3">
    <location>
        <position position="144"/>
    </location>
</feature>
<keyword evidence="1" id="KW-0560">Oxidoreductase</keyword>
<dbReference type="GO" id="GO:0051287">
    <property type="term" value="F:NAD binding"/>
    <property type="evidence" value="ECO:0007669"/>
    <property type="project" value="InterPro"/>
</dbReference>
<dbReference type="InterPro" id="IPR029154">
    <property type="entry name" value="HIBADH-like_NADP-bd"/>
</dbReference>